<comment type="similarity">
    <text evidence="1">Belongs to the polyketide transferase af380 family.</text>
</comment>
<dbReference type="InterPro" id="IPR051411">
    <property type="entry name" value="Polyketide_trans_af380"/>
</dbReference>
<proteinExistence type="inferred from homology"/>
<evidence type="ECO:0000256" key="1">
    <source>
        <dbReference type="ARBA" id="ARBA00029464"/>
    </source>
</evidence>
<dbReference type="InterPro" id="IPR000073">
    <property type="entry name" value="AB_hydrolase_1"/>
</dbReference>
<sequence>MSFAFSKVEFEEVEFQTLDKLTLKARLYPASKRGPALVMNPGYNCTKEISAPSAAAYFQQHGITSLIYDPRNCGQSDGSPRREIDPHRQVDDYLDAMTYMSGLDIVDPDQIGFWGVSFSASIALAAACYDPRAKCIITVSPWTFDFGITAEEAKDNFSRLVAEREAQSLGNEPFYTAMVDEEGNNPIHVNVDWGDEVRAAVNEFVSLSADGFVPTVTFQSYYKLFTFSPYLSLKFLGDTPLMMVVPEHDTVCPVEQQVKLYDAVEGPKEIYHAEGKRHLNMLAEDKFFEPMMKPQVEFFFKVMRGEAI</sequence>
<dbReference type="EMBL" id="JBFTWV010000082">
    <property type="protein sequence ID" value="KAL2788255.1"/>
    <property type="molecule type" value="Genomic_DNA"/>
</dbReference>
<keyword evidence="4" id="KW-1185">Reference proteome</keyword>
<accession>A0ABR4FY97</accession>
<dbReference type="PANTHER" id="PTHR47751:SF2">
    <property type="entry name" value="DLTD N-TERMINAL DOMAIN PROTEIN (AFU_ORTHOLOGUE AFUA_8G00380)-RELATED"/>
    <property type="match status" value="1"/>
</dbReference>
<feature type="domain" description="AB hydrolase-1" evidence="2">
    <location>
        <begin position="35"/>
        <end position="158"/>
    </location>
</feature>
<dbReference type="Pfam" id="PF00561">
    <property type="entry name" value="Abhydrolase_1"/>
    <property type="match status" value="1"/>
</dbReference>
<dbReference type="SUPFAM" id="SSF53474">
    <property type="entry name" value="alpha/beta-Hydrolases"/>
    <property type="match status" value="1"/>
</dbReference>
<comment type="caution">
    <text evidence="3">The sequence shown here is derived from an EMBL/GenBank/DDBJ whole genome shotgun (WGS) entry which is preliminary data.</text>
</comment>
<dbReference type="Gene3D" id="1.10.10.800">
    <property type="match status" value="1"/>
</dbReference>
<dbReference type="Proteomes" id="UP001610563">
    <property type="component" value="Unassembled WGS sequence"/>
</dbReference>
<reference evidence="3 4" key="1">
    <citation type="submission" date="2024-07" db="EMBL/GenBank/DDBJ databases">
        <title>Section-level genome sequencing and comparative genomics of Aspergillus sections Usti and Cavernicolus.</title>
        <authorList>
            <consortium name="Lawrence Berkeley National Laboratory"/>
            <person name="Nybo J.L."/>
            <person name="Vesth T.C."/>
            <person name="Theobald S."/>
            <person name="Frisvad J.C."/>
            <person name="Larsen T.O."/>
            <person name="Kjaerboelling I."/>
            <person name="Rothschild-Mancinelli K."/>
            <person name="Lyhne E.K."/>
            <person name="Kogle M.E."/>
            <person name="Barry K."/>
            <person name="Clum A."/>
            <person name="Na H."/>
            <person name="Ledsgaard L."/>
            <person name="Lin J."/>
            <person name="Lipzen A."/>
            <person name="Kuo A."/>
            <person name="Riley R."/>
            <person name="Mondo S."/>
            <person name="Labutti K."/>
            <person name="Haridas S."/>
            <person name="Pangalinan J."/>
            <person name="Salamov A.A."/>
            <person name="Simmons B.A."/>
            <person name="Magnuson J.K."/>
            <person name="Chen J."/>
            <person name="Drula E."/>
            <person name="Henrissat B."/>
            <person name="Wiebenga A."/>
            <person name="Lubbers R.J."/>
            <person name="Gomes A.C."/>
            <person name="Makela M.R."/>
            <person name="Stajich J."/>
            <person name="Grigoriev I.V."/>
            <person name="Mortensen U.H."/>
            <person name="De Vries R.P."/>
            <person name="Baker S.E."/>
            <person name="Andersen M.R."/>
        </authorList>
    </citation>
    <scope>NUCLEOTIDE SEQUENCE [LARGE SCALE GENOMIC DNA]</scope>
    <source>
        <strain evidence="3 4">CBS 209.92</strain>
    </source>
</reference>
<protein>
    <submittedName>
        <fullName evidence="3">Alpha/beta-hydrolase</fullName>
    </submittedName>
</protein>
<dbReference type="Gene3D" id="3.40.50.1820">
    <property type="entry name" value="alpha/beta hydrolase"/>
    <property type="match status" value="1"/>
</dbReference>
<gene>
    <name evidence="3" type="ORF">BJX66DRAFT_309203</name>
</gene>
<evidence type="ECO:0000313" key="3">
    <source>
        <dbReference type="EMBL" id="KAL2788255.1"/>
    </source>
</evidence>
<organism evidence="3 4">
    <name type="scientific">Aspergillus keveii</name>
    <dbReference type="NCBI Taxonomy" id="714993"/>
    <lineage>
        <taxon>Eukaryota</taxon>
        <taxon>Fungi</taxon>
        <taxon>Dikarya</taxon>
        <taxon>Ascomycota</taxon>
        <taxon>Pezizomycotina</taxon>
        <taxon>Eurotiomycetes</taxon>
        <taxon>Eurotiomycetidae</taxon>
        <taxon>Eurotiales</taxon>
        <taxon>Aspergillaceae</taxon>
        <taxon>Aspergillus</taxon>
        <taxon>Aspergillus subgen. Nidulantes</taxon>
    </lineage>
</organism>
<dbReference type="PANTHER" id="PTHR47751">
    <property type="entry name" value="SUPERFAMILY HYDROLASE, PUTATIVE (AFU_ORTHOLOGUE AFUA_2G16580)-RELATED"/>
    <property type="match status" value="1"/>
</dbReference>
<dbReference type="InterPro" id="IPR029058">
    <property type="entry name" value="AB_hydrolase_fold"/>
</dbReference>
<evidence type="ECO:0000313" key="4">
    <source>
        <dbReference type="Proteomes" id="UP001610563"/>
    </source>
</evidence>
<evidence type="ECO:0000259" key="2">
    <source>
        <dbReference type="Pfam" id="PF00561"/>
    </source>
</evidence>
<name>A0ABR4FY97_9EURO</name>